<dbReference type="GO" id="GO:0004748">
    <property type="term" value="F:ribonucleoside-diphosphate reductase activity, thioredoxin disulfide as acceptor"/>
    <property type="evidence" value="ECO:0007669"/>
    <property type="project" value="TreeGrafter"/>
</dbReference>
<comment type="similarity">
    <text evidence="1">Belongs to the ribonucleoside diphosphate reductase large chain family.</text>
</comment>
<evidence type="ECO:0000256" key="1">
    <source>
        <dbReference type="ARBA" id="ARBA00010406"/>
    </source>
</evidence>
<proteinExistence type="inferred from homology"/>
<dbReference type="SUPFAM" id="SSF51998">
    <property type="entry name" value="PFL-like glycyl radical enzymes"/>
    <property type="match status" value="1"/>
</dbReference>
<reference evidence="3" key="1">
    <citation type="submission" date="2015-09" db="EMBL/GenBank/DDBJ databases">
        <title>Scylla olivacea transcriptome.</title>
        <authorList>
            <person name="Ikhwanuddin M."/>
        </authorList>
    </citation>
    <scope>NUCLEOTIDE SEQUENCE</scope>
</reference>
<name>A0A0P4W8B1_SCYOL</name>
<feature type="domain" description="Ribonucleotide reductase large subunit C-terminal" evidence="2">
    <location>
        <begin position="1"/>
        <end position="316"/>
    </location>
</feature>
<dbReference type="AlphaFoldDB" id="A0A0P4W8B1"/>
<dbReference type="PRINTS" id="PR01183">
    <property type="entry name" value="RIBORDTASEM1"/>
</dbReference>
<dbReference type="Pfam" id="PF02867">
    <property type="entry name" value="Ribonuc_red_lgC"/>
    <property type="match status" value="1"/>
</dbReference>
<evidence type="ECO:0000259" key="2">
    <source>
        <dbReference type="Pfam" id="PF02867"/>
    </source>
</evidence>
<dbReference type="PANTHER" id="PTHR11573:SF6">
    <property type="entry name" value="RIBONUCLEOSIDE-DIPHOSPHATE REDUCTASE LARGE SUBUNIT"/>
    <property type="match status" value="1"/>
</dbReference>
<dbReference type="InterPro" id="IPR039718">
    <property type="entry name" value="Rrm1"/>
</dbReference>
<dbReference type="GO" id="GO:0009263">
    <property type="term" value="P:deoxyribonucleotide biosynthetic process"/>
    <property type="evidence" value="ECO:0007669"/>
    <property type="project" value="TreeGrafter"/>
</dbReference>
<dbReference type="PANTHER" id="PTHR11573">
    <property type="entry name" value="RIBONUCLEOSIDE-DIPHOSPHATE REDUCTASE LARGE CHAIN"/>
    <property type="match status" value="1"/>
</dbReference>
<dbReference type="GO" id="GO:0005971">
    <property type="term" value="C:ribonucleoside-diphosphate reductase complex"/>
    <property type="evidence" value="ECO:0007669"/>
    <property type="project" value="TreeGrafter"/>
</dbReference>
<dbReference type="InterPro" id="IPR000788">
    <property type="entry name" value="RNR_lg_C"/>
</dbReference>
<sequence>MEYSSPDETAVHNLASAAVNTLIDEEDGTFDFEELRRITKLVTRNLDNVIDANYYPTERARRSNLKHRPIGIGVQSMADTFAMLRYAFDSAEARELDVKIFENIYYAADEASCELAKERGVYPSYEGSLGSQGKLQFDMRREEEGRKIETTLDRDKLKKEKMSKYSNHISYLLVLIPTRSTAQILGNNESNKPFTNNTYTRKVISRFFNVATRHLYKRLTKQGICSSGMGNFLATTRGSIQDIKGIDANTKLVFKTVWEICQMSLVEMVTARTPFVNQSQLFNVYIDASTHSNVYAKVNALHHRTSGKGLKTRLYYLRIRPGCNPV</sequence>
<protein>
    <recommendedName>
        <fullName evidence="2">Ribonucleotide reductase large subunit C-terminal domain-containing protein</fullName>
    </recommendedName>
</protein>
<dbReference type="EMBL" id="GDRN01065163">
    <property type="protein sequence ID" value="JAI64724.1"/>
    <property type="molecule type" value="Transcribed_RNA"/>
</dbReference>
<accession>A0A0P4W8B1</accession>
<evidence type="ECO:0000313" key="3">
    <source>
        <dbReference type="EMBL" id="JAI64724.1"/>
    </source>
</evidence>
<dbReference type="Gene3D" id="3.20.70.20">
    <property type="match status" value="1"/>
</dbReference>
<dbReference type="GO" id="GO:0005524">
    <property type="term" value="F:ATP binding"/>
    <property type="evidence" value="ECO:0007669"/>
    <property type="project" value="TreeGrafter"/>
</dbReference>
<organism evidence="3">
    <name type="scientific">Scylla olivacea</name>
    <name type="common">Orange mud crab</name>
    <name type="synonym">Cancer olivacea</name>
    <dbReference type="NCBI Taxonomy" id="85551"/>
    <lineage>
        <taxon>Eukaryota</taxon>
        <taxon>Metazoa</taxon>
        <taxon>Ecdysozoa</taxon>
        <taxon>Arthropoda</taxon>
        <taxon>Crustacea</taxon>
        <taxon>Multicrustacea</taxon>
        <taxon>Malacostraca</taxon>
        <taxon>Eumalacostraca</taxon>
        <taxon>Eucarida</taxon>
        <taxon>Decapoda</taxon>
        <taxon>Pleocyemata</taxon>
        <taxon>Brachyura</taxon>
        <taxon>Eubrachyura</taxon>
        <taxon>Portunoidea</taxon>
        <taxon>Portunidae</taxon>
        <taxon>Portuninae</taxon>
        <taxon>Scylla</taxon>
    </lineage>
</organism>